<dbReference type="Proteomes" id="UP000198211">
    <property type="component" value="Unassembled WGS sequence"/>
</dbReference>
<keyword evidence="4" id="KW-1185">Reference proteome</keyword>
<gene>
    <name evidence="3" type="ORF">PHMEG_00023356</name>
</gene>
<evidence type="ECO:0000256" key="1">
    <source>
        <dbReference type="SAM" id="MobiDB-lite"/>
    </source>
</evidence>
<dbReference type="AlphaFoldDB" id="A0A225VIW4"/>
<sequence length="416" mass="46397">MCCAKHSSTNVYLNVVTYNEKLVYNFHSISISSNLRSTERVKRSVIVCYHVATDAAEFVIKNHRAPHVDVLVTYSVASMGLAIIFVLILALLVLSHATGVVNTPLPCGAPCNRRLCDRRCTKSLTCGHQCPSICGEDCPSEEFCHLCGTDDVKERVADVILFQTYGEIDPTEDPVLILPCCSMVYTMATLDGTLHVSTYYNENGYPRGAIPGGYIDMPQCPNCNKPIRGIRRYGRITKRAAIDAAEKKFIVHAQRQLTVLQGRVNAAVDQGDLTNDKMLHQNLRCFGTMVKRPPCQKIFEACVALLNRSEDNQSMDVDMSTIPVPNSTFRFVGYYNLLSAQLRLLGVTPIISKAETYAREALKHFLDGSYSQQACEAKLVLMQILLMQAHKTLNEPVKTEEDHTKREDEIKPIVSE</sequence>
<keyword evidence="2" id="KW-0812">Transmembrane</keyword>
<accession>A0A225VIW4</accession>
<keyword evidence="2" id="KW-0472">Membrane</keyword>
<feature type="transmembrane region" description="Helical" evidence="2">
    <location>
        <begin position="71"/>
        <end position="94"/>
    </location>
</feature>
<evidence type="ECO:0000256" key="2">
    <source>
        <dbReference type="SAM" id="Phobius"/>
    </source>
</evidence>
<keyword evidence="2" id="KW-1133">Transmembrane helix</keyword>
<name>A0A225VIW4_9STRA</name>
<dbReference type="EMBL" id="NBNE01004821">
    <property type="protein sequence ID" value="OWZ04697.1"/>
    <property type="molecule type" value="Genomic_DNA"/>
</dbReference>
<reference evidence="4" key="1">
    <citation type="submission" date="2017-03" db="EMBL/GenBank/DDBJ databases">
        <title>Phytopthora megakarya and P. palmivora, two closely related causual agents of cacao black pod achieved similar genome size and gene model numbers by different mechanisms.</title>
        <authorList>
            <person name="Ali S."/>
            <person name="Shao J."/>
            <person name="Larry D.J."/>
            <person name="Kronmiller B."/>
            <person name="Shen D."/>
            <person name="Strem M.D."/>
            <person name="Melnick R.L."/>
            <person name="Guiltinan M.J."/>
            <person name="Tyler B.M."/>
            <person name="Meinhardt L.W."/>
            <person name="Bailey B.A."/>
        </authorList>
    </citation>
    <scope>NUCLEOTIDE SEQUENCE [LARGE SCALE GENOMIC DNA]</scope>
    <source>
        <strain evidence="4">zdho120</strain>
    </source>
</reference>
<feature type="region of interest" description="Disordered" evidence="1">
    <location>
        <begin position="396"/>
        <end position="416"/>
    </location>
</feature>
<evidence type="ECO:0000313" key="3">
    <source>
        <dbReference type="EMBL" id="OWZ04697.1"/>
    </source>
</evidence>
<feature type="non-terminal residue" evidence="3">
    <location>
        <position position="416"/>
    </location>
</feature>
<feature type="compositionally biased region" description="Basic and acidic residues" evidence="1">
    <location>
        <begin position="397"/>
        <end position="416"/>
    </location>
</feature>
<organism evidence="3 4">
    <name type="scientific">Phytophthora megakarya</name>
    <dbReference type="NCBI Taxonomy" id="4795"/>
    <lineage>
        <taxon>Eukaryota</taxon>
        <taxon>Sar</taxon>
        <taxon>Stramenopiles</taxon>
        <taxon>Oomycota</taxon>
        <taxon>Peronosporomycetes</taxon>
        <taxon>Peronosporales</taxon>
        <taxon>Peronosporaceae</taxon>
        <taxon>Phytophthora</taxon>
    </lineage>
</organism>
<evidence type="ECO:0000313" key="4">
    <source>
        <dbReference type="Proteomes" id="UP000198211"/>
    </source>
</evidence>
<dbReference type="STRING" id="4795.A0A225VIW4"/>
<proteinExistence type="predicted"/>
<protein>
    <submittedName>
        <fullName evidence="3">Uncharacterized protein</fullName>
    </submittedName>
</protein>
<dbReference type="OrthoDB" id="2423195at2759"/>
<comment type="caution">
    <text evidence="3">The sequence shown here is derived from an EMBL/GenBank/DDBJ whole genome shotgun (WGS) entry which is preliminary data.</text>
</comment>